<feature type="transmembrane region" description="Helical" evidence="1">
    <location>
        <begin position="14"/>
        <end position="35"/>
    </location>
</feature>
<dbReference type="Pfam" id="PF10694">
    <property type="entry name" value="DUF2500"/>
    <property type="match status" value="1"/>
</dbReference>
<sequence length="137" mass="15789">MNFSPFAPSPMESFITTIIPLGFIIVFGIILFSLIKGISQWSYNNKQPLLTVEALVVGKRTKIRDHHAHDGDFHHHTVTSYYTTFEVESGDRMEFQIKERDFGMMAEGDRGRLTFQGTRFVSFERNDSLRSQNRAEP</sequence>
<name>A0ABT4DR54_9BACL</name>
<dbReference type="InterPro" id="IPR019635">
    <property type="entry name" value="DUF2500"/>
</dbReference>
<accession>A0ABT4DR54</accession>
<dbReference type="RefSeq" id="WP_087433552.1">
    <property type="nucleotide sequence ID" value="NZ_JAMDLV010000020.1"/>
</dbReference>
<organism evidence="2 3">
    <name type="scientific">Paenibacillus apiarius</name>
    <dbReference type="NCBI Taxonomy" id="46240"/>
    <lineage>
        <taxon>Bacteria</taxon>
        <taxon>Bacillati</taxon>
        <taxon>Bacillota</taxon>
        <taxon>Bacilli</taxon>
        <taxon>Bacillales</taxon>
        <taxon>Paenibacillaceae</taxon>
        <taxon>Paenibacillus</taxon>
    </lineage>
</organism>
<dbReference type="EMBL" id="JAMDLW010000002">
    <property type="protein sequence ID" value="MCY9518593.1"/>
    <property type="molecule type" value="Genomic_DNA"/>
</dbReference>
<dbReference type="Gene3D" id="2.40.50.660">
    <property type="match status" value="1"/>
</dbReference>
<gene>
    <name evidence="2" type="ORF">M5X09_02745</name>
</gene>
<protein>
    <submittedName>
        <fullName evidence="2">DUF2500 domain-containing protein</fullName>
    </submittedName>
</protein>
<keyword evidence="1" id="KW-0812">Transmembrane</keyword>
<evidence type="ECO:0000313" key="3">
    <source>
        <dbReference type="Proteomes" id="UP001207626"/>
    </source>
</evidence>
<dbReference type="Proteomes" id="UP001207626">
    <property type="component" value="Unassembled WGS sequence"/>
</dbReference>
<keyword evidence="1" id="KW-0472">Membrane</keyword>
<comment type="caution">
    <text evidence="2">The sequence shown here is derived from an EMBL/GenBank/DDBJ whole genome shotgun (WGS) entry which is preliminary data.</text>
</comment>
<reference evidence="2 3" key="1">
    <citation type="submission" date="2022-05" db="EMBL/GenBank/DDBJ databases">
        <title>Genome Sequencing of Bee-Associated Microbes.</title>
        <authorList>
            <person name="Dunlap C."/>
        </authorList>
    </citation>
    <scope>NUCLEOTIDE SEQUENCE [LARGE SCALE GENOMIC DNA]</scope>
    <source>
        <strain evidence="2 3">NRRL NRS-1438</strain>
    </source>
</reference>
<keyword evidence="1" id="KW-1133">Transmembrane helix</keyword>
<evidence type="ECO:0000313" key="2">
    <source>
        <dbReference type="EMBL" id="MCY9518593.1"/>
    </source>
</evidence>
<keyword evidence="3" id="KW-1185">Reference proteome</keyword>
<evidence type="ECO:0000256" key="1">
    <source>
        <dbReference type="SAM" id="Phobius"/>
    </source>
</evidence>
<proteinExistence type="predicted"/>